<dbReference type="GO" id="GO:0005524">
    <property type="term" value="F:ATP binding"/>
    <property type="evidence" value="ECO:0007669"/>
    <property type="project" value="UniProtKB-KW"/>
</dbReference>
<dbReference type="CDD" id="cd00075">
    <property type="entry name" value="HATPase"/>
    <property type="match status" value="1"/>
</dbReference>
<dbReference type="GO" id="GO:0000155">
    <property type="term" value="F:phosphorelay sensor kinase activity"/>
    <property type="evidence" value="ECO:0007669"/>
    <property type="project" value="InterPro"/>
</dbReference>
<evidence type="ECO:0000259" key="14">
    <source>
        <dbReference type="PROSITE" id="PS50885"/>
    </source>
</evidence>
<dbReference type="SUPFAM" id="SSF47384">
    <property type="entry name" value="Homodimeric domain of signal transducing histidine kinase"/>
    <property type="match status" value="1"/>
</dbReference>
<dbReference type="EMBL" id="CABWKQ010000011">
    <property type="protein sequence ID" value="VWX34509.1"/>
    <property type="molecule type" value="Genomic_DNA"/>
</dbReference>
<evidence type="ECO:0000256" key="11">
    <source>
        <dbReference type="ARBA" id="ARBA00023136"/>
    </source>
</evidence>
<dbReference type="InterPro" id="IPR004358">
    <property type="entry name" value="Sig_transdc_His_kin-like_C"/>
</dbReference>
<dbReference type="PROSITE" id="PS50109">
    <property type="entry name" value="HIS_KIN"/>
    <property type="match status" value="1"/>
</dbReference>
<dbReference type="Gene3D" id="6.10.340.10">
    <property type="match status" value="1"/>
</dbReference>
<dbReference type="PANTHER" id="PTHR43547">
    <property type="entry name" value="TWO-COMPONENT HISTIDINE KINASE"/>
    <property type="match status" value="1"/>
</dbReference>
<keyword evidence="12" id="KW-0812">Transmembrane</keyword>
<feature type="domain" description="Histidine kinase" evidence="13">
    <location>
        <begin position="247"/>
        <end position="460"/>
    </location>
</feature>
<dbReference type="PANTHER" id="PTHR43547:SF2">
    <property type="entry name" value="HYBRID SIGNAL TRANSDUCTION HISTIDINE KINASE C"/>
    <property type="match status" value="1"/>
</dbReference>
<reference evidence="15 16" key="1">
    <citation type="submission" date="2019-10" db="EMBL/GenBank/DDBJ databases">
        <authorList>
            <person name="Karimi E."/>
        </authorList>
    </citation>
    <scope>NUCLEOTIDE SEQUENCE [LARGE SCALE GENOMIC DNA]</scope>
    <source>
        <strain evidence="15">Exiguobacterium sp. 9Y</strain>
    </source>
</reference>
<keyword evidence="9" id="KW-0067">ATP-binding</keyword>
<dbReference type="PRINTS" id="PR00344">
    <property type="entry name" value="BCTRLSENSOR"/>
</dbReference>
<evidence type="ECO:0000256" key="9">
    <source>
        <dbReference type="ARBA" id="ARBA00022840"/>
    </source>
</evidence>
<evidence type="ECO:0000256" key="7">
    <source>
        <dbReference type="ARBA" id="ARBA00022741"/>
    </source>
</evidence>
<evidence type="ECO:0000256" key="1">
    <source>
        <dbReference type="ARBA" id="ARBA00000085"/>
    </source>
</evidence>
<protein>
    <recommendedName>
        <fullName evidence="3">histidine kinase</fullName>
        <ecNumber evidence="3">2.7.13.3</ecNumber>
    </recommendedName>
</protein>
<dbReference type="PROSITE" id="PS50885">
    <property type="entry name" value="HAMP"/>
    <property type="match status" value="1"/>
</dbReference>
<feature type="domain" description="HAMP" evidence="14">
    <location>
        <begin position="187"/>
        <end position="239"/>
    </location>
</feature>
<evidence type="ECO:0000256" key="10">
    <source>
        <dbReference type="ARBA" id="ARBA00023012"/>
    </source>
</evidence>
<dbReference type="Gene3D" id="3.30.565.10">
    <property type="entry name" value="Histidine kinase-like ATPase, C-terminal domain"/>
    <property type="match status" value="1"/>
</dbReference>
<feature type="transmembrane region" description="Helical" evidence="12">
    <location>
        <begin position="12"/>
        <end position="32"/>
    </location>
</feature>
<evidence type="ECO:0000256" key="12">
    <source>
        <dbReference type="SAM" id="Phobius"/>
    </source>
</evidence>
<dbReference type="GO" id="GO:0005886">
    <property type="term" value="C:plasma membrane"/>
    <property type="evidence" value="ECO:0007669"/>
    <property type="project" value="UniProtKB-SubCell"/>
</dbReference>
<keyword evidence="5" id="KW-0597">Phosphoprotein</keyword>
<dbReference type="AlphaFoldDB" id="A0A653I619"/>
<gene>
    <name evidence="15" type="ORF">EXIGUO9Y_190019</name>
</gene>
<keyword evidence="6" id="KW-0808">Transferase</keyword>
<name>A0A653I619_9BACL</name>
<keyword evidence="4" id="KW-1003">Cell membrane</keyword>
<evidence type="ECO:0000256" key="6">
    <source>
        <dbReference type="ARBA" id="ARBA00022679"/>
    </source>
</evidence>
<dbReference type="InterPro" id="IPR003661">
    <property type="entry name" value="HisK_dim/P_dom"/>
</dbReference>
<keyword evidence="8 15" id="KW-0418">Kinase</keyword>
<evidence type="ECO:0000256" key="5">
    <source>
        <dbReference type="ARBA" id="ARBA00022553"/>
    </source>
</evidence>
<sequence length="461" mass="51748">MKRQILMRFMTIITVTVLLVIGILSFVTYNYYYVTATDVLKRHANASAVLFANSGLAYDYLDSDATIHDVLDSYAYEDAEIEVLDAKGVPRYSSTGFISKRKLVNEEITQLQAGETITKRYDNAATNEHLLEVTEPVVSFGQTTGALRYTTSLNRIDQRVMEICLAILLLGILIWGLAYIYSSRLVSSIVRPIQEVIGASDQIAKQHYDVKVSEAYTFELGELARTINYMGQQIKQQETLKDEFISGISHELRTPLTSIKGWSETLLAEKERLPEEASLGMGIIHSETERLISLVEQLLDFSKLETSRLVLYRQEVNLTAIIEAVTAQLRQKVEEKEVTIVRKLPAQVIGLYDENRLKQVFLNLLDNAIRFSPVGGEITIRLVRSERVLFLSFSDEGPGIPKEHLRHVTEKFYQVQKGKGGTGLGLSICRELVEAHEGKLFIDNQPEGGAIATILLPVTKA</sequence>
<feature type="transmembrane region" description="Helical" evidence="12">
    <location>
        <begin position="160"/>
        <end position="181"/>
    </location>
</feature>
<dbReference type="EC" id="2.7.13.3" evidence="3"/>
<dbReference type="Proteomes" id="UP000439752">
    <property type="component" value="Unassembled WGS sequence"/>
</dbReference>
<dbReference type="FunFam" id="3.30.565.10:FF:000006">
    <property type="entry name" value="Sensor histidine kinase WalK"/>
    <property type="match status" value="1"/>
</dbReference>
<dbReference type="RefSeq" id="WP_029332006.1">
    <property type="nucleotide sequence ID" value="NZ_LR732311.1"/>
</dbReference>
<dbReference type="Pfam" id="PF00512">
    <property type="entry name" value="HisKA"/>
    <property type="match status" value="1"/>
</dbReference>
<dbReference type="FunFam" id="1.10.287.130:FF:000001">
    <property type="entry name" value="Two-component sensor histidine kinase"/>
    <property type="match status" value="1"/>
</dbReference>
<dbReference type="CDD" id="cd06225">
    <property type="entry name" value="HAMP"/>
    <property type="match status" value="1"/>
</dbReference>
<comment type="subcellular location">
    <subcellularLocation>
        <location evidence="2">Cell membrane</location>
        <topology evidence="2">Multi-pass membrane protein</topology>
    </subcellularLocation>
</comment>
<accession>A0A653I619</accession>
<evidence type="ECO:0000256" key="3">
    <source>
        <dbReference type="ARBA" id="ARBA00012438"/>
    </source>
</evidence>
<dbReference type="InterPro" id="IPR005467">
    <property type="entry name" value="His_kinase_dom"/>
</dbReference>
<evidence type="ECO:0000256" key="4">
    <source>
        <dbReference type="ARBA" id="ARBA00022475"/>
    </source>
</evidence>
<dbReference type="SUPFAM" id="SSF55874">
    <property type="entry name" value="ATPase domain of HSP90 chaperone/DNA topoisomerase II/histidine kinase"/>
    <property type="match status" value="1"/>
</dbReference>
<evidence type="ECO:0000256" key="2">
    <source>
        <dbReference type="ARBA" id="ARBA00004651"/>
    </source>
</evidence>
<dbReference type="SUPFAM" id="SSF158472">
    <property type="entry name" value="HAMP domain-like"/>
    <property type="match status" value="1"/>
</dbReference>
<dbReference type="InterPro" id="IPR036890">
    <property type="entry name" value="HATPase_C_sf"/>
</dbReference>
<dbReference type="InterPro" id="IPR003660">
    <property type="entry name" value="HAMP_dom"/>
</dbReference>
<evidence type="ECO:0000259" key="13">
    <source>
        <dbReference type="PROSITE" id="PS50109"/>
    </source>
</evidence>
<organism evidence="15 16">
    <name type="scientific">Exiguobacterium oxidotolerans</name>
    <dbReference type="NCBI Taxonomy" id="223958"/>
    <lineage>
        <taxon>Bacteria</taxon>
        <taxon>Bacillati</taxon>
        <taxon>Bacillota</taxon>
        <taxon>Bacilli</taxon>
        <taxon>Bacillales</taxon>
        <taxon>Bacillales Family XII. Incertae Sedis</taxon>
        <taxon>Exiguobacterium</taxon>
    </lineage>
</organism>
<dbReference type="SMART" id="SM00387">
    <property type="entry name" value="HATPase_c"/>
    <property type="match status" value="1"/>
</dbReference>
<keyword evidence="7" id="KW-0547">Nucleotide-binding</keyword>
<dbReference type="Pfam" id="PF00672">
    <property type="entry name" value="HAMP"/>
    <property type="match status" value="1"/>
</dbReference>
<dbReference type="InterPro" id="IPR036097">
    <property type="entry name" value="HisK_dim/P_sf"/>
</dbReference>
<dbReference type="Pfam" id="PF02518">
    <property type="entry name" value="HATPase_c"/>
    <property type="match status" value="1"/>
</dbReference>
<evidence type="ECO:0000256" key="8">
    <source>
        <dbReference type="ARBA" id="ARBA00022777"/>
    </source>
</evidence>
<dbReference type="InterPro" id="IPR003594">
    <property type="entry name" value="HATPase_dom"/>
</dbReference>
<dbReference type="CDD" id="cd00082">
    <property type="entry name" value="HisKA"/>
    <property type="match status" value="1"/>
</dbReference>
<keyword evidence="10" id="KW-0902">Two-component regulatory system</keyword>
<dbReference type="Gene3D" id="1.10.287.130">
    <property type="match status" value="1"/>
</dbReference>
<comment type="catalytic activity">
    <reaction evidence="1">
        <text>ATP + protein L-histidine = ADP + protein N-phospho-L-histidine.</text>
        <dbReference type="EC" id="2.7.13.3"/>
    </reaction>
</comment>
<dbReference type="SMART" id="SM00388">
    <property type="entry name" value="HisKA"/>
    <property type="match status" value="1"/>
</dbReference>
<keyword evidence="16" id="KW-1185">Reference proteome</keyword>
<keyword evidence="12" id="KW-1133">Transmembrane helix</keyword>
<proteinExistence type="predicted"/>
<evidence type="ECO:0000313" key="15">
    <source>
        <dbReference type="EMBL" id="VWX34509.1"/>
    </source>
</evidence>
<dbReference type="SMART" id="SM00304">
    <property type="entry name" value="HAMP"/>
    <property type="match status" value="1"/>
</dbReference>
<keyword evidence="11 12" id="KW-0472">Membrane</keyword>
<evidence type="ECO:0000313" key="16">
    <source>
        <dbReference type="Proteomes" id="UP000439752"/>
    </source>
</evidence>